<evidence type="ECO:0000256" key="6">
    <source>
        <dbReference type="SAM" id="SignalP"/>
    </source>
</evidence>
<sequence length="214" mass="23670">MSTFKVIIIGGGLSGALLANGLINNDVDDMIYERDKEETKRGGYQIRLGEPSLSAFRACLPPAHVVTIEEKFGVSANDERTQNFYTAPCIYSTNFKVLLDLGKLPTYTISTAISRLVLRNFLVDPVKRKGRIEFDKRFSHYSIVEDKECGDKVQVHFSDGSTDICDVLVGADGSASKINHQLGLDNIQEIKSHFTFVCKGSLPPKRVEQLPASL</sequence>
<evidence type="ECO:0000313" key="8">
    <source>
        <dbReference type="EMBL" id="ATZ49565.1"/>
    </source>
</evidence>
<keyword evidence="4" id="KW-0560">Oxidoreductase</keyword>
<dbReference type="EMBL" id="CP009808">
    <property type="protein sequence ID" value="ATZ49565.1"/>
    <property type="molecule type" value="Genomic_DNA"/>
</dbReference>
<comment type="cofactor">
    <cofactor evidence="1">
        <name>FAD</name>
        <dbReference type="ChEBI" id="CHEBI:57692"/>
    </cofactor>
</comment>
<evidence type="ECO:0000259" key="7">
    <source>
        <dbReference type="Pfam" id="PF01494"/>
    </source>
</evidence>
<dbReference type="PANTHER" id="PTHR47178:SF5">
    <property type="entry name" value="FAD-BINDING DOMAIN-CONTAINING PROTEIN"/>
    <property type="match status" value="1"/>
</dbReference>
<dbReference type="VEuPathDB" id="FungiDB:Bcin04g06980"/>
<feature type="signal peptide" evidence="6">
    <location>
        <begin position="1"/>
        <end position="19"/>
    </location>
</feature>
<gene>
    <name evidence="8" type="ORF">BCIN_04g06980</name>
</gene>
<evidence type="ECO:0000256" key="3">
    <source>
        <dbReference type="ARBA" id="ARBA00022827"/>
    </source>
</evidence>
<dbReference type="Proteomes" id="UP000001798">
    <property type="component" value="Chromosome 4"/>
</dbReference>
<evidence type="ECO:0000256" key="2">
    <source>
        <dbReference type="ARBA" id="ARBA00022630"/>
    </source>
</evidence>
<feature type="chain" id="PRO_5016731915" description="FAD-binding domain-containing protein" evidence="6">
    <location>
        <begin position="20"/>
        <end position="214"/>
    </location>
</feature>
<keyword evidence="9" id="KW-1185">Reference proteome</keyword>
<keyword evidence="2" id="KW-0285">Flavoprotein</keyword>
<dbReference type="GO" id="GO:0071949">
    <property type="term" value="F:FAD binding"/>
    <property type="evidence" value="ECO:0007669"/>
    <property type="project" value="InterPro"/>
</dbReference>
<reference evidence="8 9" key="3">
    <citation type="journal article" date="2017" name="Mol. Plant Pathol.">
        <title>A gapless genome sequence of the fungus Botrytis cinerea.</title>
        <authorList>
            <person name="Van Kan J.A."/>
            <person name="Stassen J.H."/>
            <person name="Mosbach A."/>
            <person name="Van Der Lee T.A."/>
            <person name="Faino L."/>
            <person name="Farmer A.D."/>
            <person name="Papasotiriou D.G."/>
            <person name="Zhou S."/>
            <person name="Seidl M.F."/>
            <person name="Cottam E."/>
            <person name="Edel D."/>
            <person name="Hahn M."/>
            <person name="Schwartz D.C."/>
            <person name="Dietrich R.A."/>
            <person name="Widdison S."/>
            <person name="Scalliet G."/>
        </authorList>
    </citation>
    <scope>NUCLEOTIDE SEQUENCE [LARGE SCALE GENOMIC DNA]</scope>
    <source>
        <strain evidence="8 9">B05.10</strain>
    </source>
</reference>
<proteinExistence type="predicted"/>
<protein>
    <recommendedName>
        <fullName evidence="7">FAD-binding domain-containing protein</fullName>
    </recommendedName>
</protein>
<dbReference type="PANTHER" id="PTHR47178">
    <property type="entry name" value="MONOOXYGENASE, FAD-BINDING"/>
    <property type="match status" value="1"/>
</dbReference>
<evidence type="ECO:0000313" key="9">
    <source>
        <dbReference type="Proteomes" id="UP000001798"/>
    </source>
</evidence>
<dbReference type="SUPFAM" id="SSF51905">
    <property type="entry name" value="FAD/NAD(P)-binding domain"/>
    <property type="match status" value="1"/>
</dbReference>
<organism evidence="8 9">
    <name type="scientific">Botryotinia fuckeliana (strain B05.10)</name>
    <name type="common">Noble rot fungus</name>
    <name type="synonym">Botrytis cinerea</name>
    <dbReference type="NCBI Taxonomy" id="332648"/>
    <lineage>
        <taxon>Eukaryota</taxon>
        <taxon>Fungi</taxon>
        <taxon>Dikarya</taxon>
        <taxon>Ascomycota</taxon>
        <taxon>Pezizomycotina</taxon>
        <taxon>Leotiomycetes</taxon>
        <taxon>Helotiales</taxon>
        <taxon>Sclerotiniaceae</taxon>
        <taxon>Botrytis</taxon>
    </lineage>
</organism>
<accession>A0A384JG12</accession>
<dbReference type="AlphaFoldDB" id="A0A384JG12"/>
<keyword evidence="6" id="KW-0732">Signal</keyword>
<dbReference type="InterPro" id="IPR036188">
    <property type="entry name" value="FAD/NAD-bd_sf"/>
</dbReference>
<dbReference type="GO" id="GO:0004497">
    <property type="term" value="F:monooxygenase activity"/>
    <property type="evidence" value="ECO:0007669"/>
    <property type="project" value="UniProtKB-KW"/>
</dbReference>
<dbReference type="Pfam" id="PF01494">
    <property type="entry name" value="FAD_binding_3"/>
    <property type="match status" value="1"/>
</dbReference>
<reference evidence="8 9" key="1">
    <citation type="journal article" date="2011" name="PLoS Genet.">
        <title>Genomic analysis of the necrotrophic fungal pathogens Sclerotinia sclerotiorum and Botrytis cinerea.</title>
        <authorList>
            <person name="Amselem J."/>
            <person name="Cuomo C.A."/>
            <person name="van Kan J.A."/>
            <person name="Viaud M."/>
            <person name="Benito E.P."/>
            <person name="Couloux A."/>
            <person name="Coutinho P.M."/>
            <person name="de Vries R.P."/>
            <person name="Dyer P.S."/>
            <person name="Fillinger S."/>
            <person name="Fournier E."/>
            <person name="Gout L."/>
            <person name="Hahn M."/>
            <person name="Kohn L."/>
            <person name="Lapalu N."/>
            <person name="Plummer K.M."/>
            <person name="Pradier J.M."/>
            <person name="Quevillon E."/>
            <person name="Sharon A."/>
            <person name="Simon A."/>
            <person name="ten Have A."/>
            <person name="Tudzynski B."/>
            <person name="Tudzynski P."/>
            <person name="Wincker P."/>
            <person name="Andrew M."/>
            <person name="Anthouard V."/>
            <person name="Beever R.E."/>
            <person name="Beffa R."/>
            <person name="Benoit I."/>
            <person name="Bouzid O."/>
            <person name="Brault B."/>
            <person name="Chen Z."/>
            <person name="Choquer M."/>
            <person name="Collemare J."/>
            <person name="Cotton P."/>
            <person name="Danchin E.G."/>
            <person name="Da Silva C."/>
            <person name="Gautier A."/>
            <person name="Giraud C."/>
            <person name="Giraud T."/>
            <person name="Gonzalez C."/>
            <person name="Grossetete S."/>
            <person name="Guldener U."/>
            <person name="Henrissat B."/>
            <person name="Howlett B.J."/>
            <person name="Kodira C."/>
            <person name="Kretschmer M."/>
            <person name="Lappartient A."/>
            <person name="Leroch M."/>
            <person name="Levis C."/>
            <person name="Mauceli E."/>
            <person name="Neuveglise C."/>
            <person name="Oeser B."/>
            <person name="Pearson M."/>
            <person name="Poulain J."/>
            <person name="Poussereau N."/>
            <person name="Quesneville H."/>
            <person name="Rascle C."/>
            <person name="Schumacher J."/>
            <person name="Segurens B."/>
            <person name="Sexton A."/>
            <person name="Silva E."/>
            <person name="Sirven C."/>
            <person name="Soanes D.M."/>
            <person name="Talbot N.J."/>
            <person name="Templeton M."/>
            <person name="Yandava C."/>
            <person name="Yarden O."/>
            <person name="Zeng Q."/>
            <person name="Rollins J.A."/>
            <person name="Lebrun M.H."/>
            <person name="Dickman M."/>
        </authorList>
    </citation>
    <scope>NUCLEOTIDE SEQUENCE [LARGE SCALE GENOMIC DNA]</scope>
    <source>
        <strain evidence="8 9">B05.10</strain>
    </source>
</reference>
<reference evidence="8 9" key="2">
    <citation type="journal article" date="2012" name="Eukaryot. Cell">
        <title>Genome update of Botrytis cinerea strains B05.10 and T4.</title>
        <authorList>
            <person name="Staats M."/>
            <person name="van Kan J.A."/>
        </authorList>
    </citation>
    <scope>NUCLEOTIDE SEQUENCE [LARGE SCALE GENOMIC DNA]</scope>
    <source>
        <strain evidence="8 9">B05.10</strain>
    </source>
</reference>
<dbReference type="Gene3D" id="3.50.50.60">
    <property type="entry name" value="FAD/NAD(P)-binding domain"/>
    <property type="match status" value="1"/>
</dbReference>
<dbReference type="KEGG" id="bfu:BCIN_04g06980"/>
<evidence type="ECO:0000256" key="1">
    <source>
        <dbReference type="ARBA" id="ARBA00001974"/>
    </source>
</evidence>
<name>A0A384JG12_BOTFB</name>
<dbReference type="PRINTS" id="PR00420">
    <property type="entry name" value="RNGMNOXGNASE"/>
</dbReference>
<dbReference type="InterPro" id="IPR002938">
    <property type="entry name" value="FAD-bd"/>
</dbReference>
<feature type="domain" description="FAD-binding" evidence="7">
    <location>
        <begin position="5"/>
        <end position="189"/>
    </location>
</feature>
<evidence type="ECO:0000256" key="5">
    <source>
        <dbReference type="ARBA" id="ARBA00023033"/>
    </source>
</evidence>
<evidence type="ECO:0000256" key="4">
    <source>
        <dbReference type="ARBA" id="ARBA00023002"/>
    </source>
</evidence>
<keyword evidence="5" id="KW-0503">Monooxygenase</keyword>
<dbReference type="OrthoDB" id="655030at2759"/>
<dbReference type="RefSeq" id="XP_024548540.1">
    <property type="nucleotide sequence ID" value="XM_024692759.1"/>
</dbReference>
<keyword evidence="3" id="KW-0274">FAD</keyword>
<dbReference type="GeneID" id="36394143"/>